<dbReference type="Proteomes" id="UP000604046">
    <property type="component" value="Unassembled WGS sequence"/>
</dbReference>
<name>A0A812NUD7_9DINO</name>
<dbReference type="EMBL" id="CAJNDS010002409">
    <property type="protein sequence ID" value="CAE7463046.1"/>
    <property type="molecule type" value="Genomic_DNA"/>
</dbReference>
<organism evidence="1 3">
    <name type="scientific">Symbiodinium natans</name>
    <dbReference type="NCBI Taxonomy" id="878477"/>
    <lineage>
        <taxon>Eukaryota</taxon>
        <taxon>Sar</taxon>
        <taxon>Alveolata</taxon>
        <taxon>Dinophyceae</taxon>
        <taxon>Suessiales</taxon>
        <taxon>Symbiodiniaceae</taxon>
        <taxon>Symbiodinium</taxon>
    </lineage>
</organism>
<sequence>MAKGHKRTIPRLSILADVLQSYTKIRKAVQAARAAKQRWEQLEETLLNICTGQDTVVMGEICTRLQQKKRVQQPWANVSKKDDKLFKLLSSSAKIKNKSDSDGVSNFIRESFRCRAICVTSSRFRTKGNLPTGPVPRKTLPYRVYGYSSGQVCLAKHKRWCSEYRAWKALPKLTPYKRRLTDRMLQERCSVGAFVRLQILTDVCHRLGCAWVDLPTSSLGTGVHFGGGVMGTDEIAKVRNILKGRRQFRRLWGSSISLPEVGHLICEARQHVWKNKRKASMMEFVDEFNLQSTTPKKHRFHRLSRKRGFCSIIAKYACQK</sequence>
<reference evidence="1" key="1">
    <citation type="submission" date="2021-02" db="EMBL/GenBank/DDBJ databases">
        <authorList>
            <person name="Dougan E. K."/>
            <person name="Rhodes N."/>
            <person name="Thang M."/>
            <person name="Chan C."/>
        </authorList>
    </citation>
    <scope>NUCLEOTIDE SEQUENCE</scope>
</reference>
<keyword evidence="3" id="KW-1185">Reference proteome</keyword>
<comment type="caution">
    <text evidence="1">The sequence shown here is derived from an EMBL/GenBank/DDBJ whole genome shotgun (WGS) entry which is preliminary data.</text>
</comment>
<dbReference type="EMBL" id="CAJNDS010002118">
    <property type="protein sequence ID" value="CAE7337018.1"/>
    <property type="molecule type" value="Genomic_DNA"/>
</dbReference>
<proteinExistence type="predicted"/>
<evidence type="ECO:0000313" key="1">
    <source>
        <dbReference type="EMBL" id="CAE7337018.1"/>
    </source>
</evidence>
<evidence type="ECO:0000313" key="3">
    <source>
        <dbReference type="Proteomes" id="UP000604046"/>
    </source>
</evidence>
<gene>
    <name evidence="1" type="ORF">SNAT2548_LOCUS17636</name>
    <name evidence="2" type="ORF">SNAT2548_LOCUS25800</name>
</gene>
<protein>
    <submittedName>
        <fullName evidence="1">Uncharacterized protein</fullName>
    </submittedName>
</protein>
<evidence type="ECO:0000313" key="2">
    <source>
        <dbReference type="EMBL" id="CAE7463046.1"/>
    </source>
</evidence>
<dbReference type="AlphaFoldDB" id="A0A812NUD7"/>
<accession>A0A812NUD7</accession>